<dbReference type="Gene3D" id="2.60.200.30">
    <property type="entry name" value="Probable inorganic polyphosphate/atp-NAD kinase, domain 2"/>
    <property type="match status" value="1"/>
</dbReference>
<dbReference type="PANTHER" id="PTHR20275:SF0">
    <property type="entry name" value="NAD KINASE"/>
    <property type="match status" value="1"/>
</dbReference>
<dbReference type="Pfam" id="PF01513">
    <property type="entry name" value="NAD_kinase"/>
    <property type="match status" value="1"/>
</dbReference>
<dbReference type="GO" id="GO:0006741">
    <property type="term" value="P:NADP+ biosynthetic process"/>
    <property type="evidence" value="ECO:0007669"/>
    <property type="project" value="UniProtKB-UniRule"/>
</dbReference>
<feature type="binding site" evidence="5">
    <location>
        <begin position="69"/>
        <end position="70"/>
    </location>
    <ligand>
        <name>NAD(+)</name>
        <dbReference type="ChEBI" id="CHEBI:57540"/>
    </ligand>
</feature>
<dbReference type="SUPFAM" id="SSF111331">
    <property type="entry name" value="NAD kinase/diacylglycerol kinase-like"/>
    <property type="match status" value="1"/>
</dbReference>
<organism evidence="6">
    <name type="scientific">Ignisphaera aggregans</name>
    <dbReference type="NCBI Taxonomy" id="334771"/>
    <lineage>
        <taxon>Archaea</taxon>
        <taxon>Thermoproteota</taxon>
        <taxon>Thermoprotei</taxon>
        <taxon>Desulfurococcales</taxon>
        <taxon>Desulfurococcaceae</taxon>
        <taxon>Ignisphaera</taxon>
    </lineage>
</organism>
<evidence type="ECO:0000313" key="6">
    <source>
        <dbReference type="EMBL" id="HEW53553.1"/>
    </source>
</evidence>
<dbReference type="AlphaFoldDB" id="A0A7C2VE72"/>
<dbReference type="Gene3D" id="3.40.50.10330">
    <property type="entry name" value="Probable inorganic polyphosphate/atp-NAD kinase, domain 1"/>
    <property type="match status" value="1"/>
</dbReference>
<accession>A0A7C2VE72</accession>
<evidence type="ECO:0000256" key="2">
    <source>
        <dbReference type="ARBA" id="ARBA00022777"/>
    </source>
</evidence>
<feature type="binding site" evidence="5">
    <location>
        <begin position="182"/>
        <end position="187"/>
    </location>
    <ligand>
        <name>NAD(+)</name>
        <dbReference type="ChEBI" id="CHEBI:57540"/>
    </ligand>
</feature>
<sequence>MVIRMKVGVVVKRGSDSSYKVAEELLRYGSRVLGLDMAIEREVSDVLPWDSIFDITMDKVDLLVVVGGDGTLLRAVQRLRFLDTPLVGIRSGRRGFLLDVEPSEAPERLRDIVEGRYEIKEYMLLKIILNSGAECYALNDLLVASTRNTRSSIITLEVYVDDEPLYRFDGDGVIISTPLGSSAYTFSAGGPVVDSDMNAMVVTPLAPLQTNARPVVLAPNRVVKIVNAGDSEEALCIVDGETKRRLSPLEEIVVSRFEQGVRIVRFGRFNTIRRVRACEF</sequence>
<comment type="cofactor">
    <cofactor evidence="5">
        <name>a divalent metal cation</name>
        <dbReference type="ChEBI" id="CHEBI:60240"/>
    </cofactor>
</comment>
<keyword evidence="4 5" id="KW-0520">NAD</keyword>
<dbReference type="EMBL" id="DSGT01000015">
    <property type="protein sequence ID" value="HEW53553.1"/>
    <property type="molecule type" value="Genomic_DNA"/>
</dbReference>
<feature type="binding site" evidence="5">
    <location>
        <position position="171"/>
    </location>
    <ligand>
        <name>NAD(+)</name>
        <dbReference type="ChEBI" id="CHEBI:57540"/>
    </ligand>
</feature>
<dbReference type="InterPro" id="IPR016064">
    <property type="entry name" value="NAD/diacylglycerol_kinase_sf"/>
</dbReference>
<dbReference type="InterPro" id="IPR017438">
    <property type="entry name" value="ATP-NAD_kinase_N"/>
</dbReference>
<dbReference type="GO" id="GO:0003951">
    <property type="term" value="F:NAD+ kinase activity"/>
    <property type="evidence" value="ECO:0007669"/>
    <property type="project" value="UniProtKB-UniRule"/>
</dbReference>
<keyword evidence="2 5" id="KW-0418">Kinase</keyword>
<comment type="caution">
    <text evidence="6">The sequence shown here is derived from an EMBL/GenBank/DDBJ whole genome shotgun (WGS) entry which is preliminary data.</text>
</comment>
<keyword evidence="5" id="KW-0067">ATP-binding</keyword>
<evidence type="ECO:0000256" key="3">
    <source>
        <dbReference type="ARBA" id="ARBA00022857"/>
    </source>
</evidence>
<dbReference type="InterPro" id="IPR002504">
    <property type="entry name" value="NADK"/>
</dbReference>
<dbReference type="InterPro" id="IPR017437">
    <property type="entry name" value="ATP-NAD_kinase_PpnK-typ_C"/>
</dbReference>
<keyword evidence="5" id="KW-0963">Cytoplasm</keyword>
<feature type="binding site" evidence="5">
    <location>
        <begin position="139"/>
        <end position="140"/>
    </location>
    <ligand>
        <name>NAD(+)</name>
        <dbReference type="ChEBI" id="CHEBI:57540"/>
    </ligand>
</feature>
<keyword evidence="1 5" id="KW-0808">Transferase</keyword>
<feature type="binding site" evidence="5">
    <location>
        <position position="206"/>
    </location>
    <ligand>
        <name>NAD(+)</name>
        <dbReference type="ChEBI" id="CHEBI:57540"/>
    </ligand>
</feature>
<proteinExistence type="inferred from homology"/>
<dbReference type="GO" id="GO:0046872">
    <property type="term" value="F:metal ion binding"/>
    <property type="evidence" value="ECO:0007669"/>
    <property type="project" value="UniProtKB-UniRule"/>
</dbReference>
<comment type="function">
    <text evidence="5">Involved in the regulation of the intracellular balance of NAD and NADP, and is a key enzyme in the biosynthesis of NADP. Catalyzes specifically the phosphorylation on 2'-hydroxyl of the adenosine moiety of NAD to yield NADP.</text>
</comment>
<reference evidence="6" key="1">
    <citation type="journal article" date="2020" name="mSystems">
        <title>Genome- and Community-Level Interaction Insights into Carbon Utilization and Element Cycling Functions of Hydrothermarchaeota in Hydrothermal Sediment.</title>
        <authorList>
            <person name="Zhou Z."/>
            <person name="Liu Y."/>
            <person name="Xu W."/>
            <person name="Pan J."/>
            <person name="Luo Z.H."/>
            <person name="Li M."/>
        </authorList>
    </citation>
    <scope>NUCLEOTIDE SEQUENCE [LARGE SCALE GENOMIC DNA]</scope>
    <source>
        <strain evidence="6">SpSt-16</strain>
    </source>
</reference>
<keyword evidence="3 5" id="KW-0521">NADP</keyword>
<feature type="binding site" evidence="5">
    <location>
        <position position="74"/>
    </location>
    <ligand>
        <name>NAD(+)</name>
        <dbReference type="ChEBI" id="CHEBI:57540"/>
    </ligand>
</feature>
<keyword evidence="5" id="KW-0547">Nucleotide-binding</keyword>
<comment type="similarity">
    <text evidence="5">Belongs to the NAD kinase family.</text>
</comment>
<dbReference type="GO" id="GO:0019674">
    <property type="term" value="P:NAD+ metabolic process"/>
    <property type="evidence" value="ECO:0007669"/>
    <property type="project" value="InterPro"/>
</dbReference>
<comment type="catalytic activity">
    <reaction evidence="5">
        <text>NAD(+) + ATP = ADP + NADP(+) + H(+)</text>
        <dbReference type="Rhea" id="RHEA:18629"/>
        <dbReference type="ChEBI" id="CHEBI:15378"/>
        <dbReference type="ChEBI" id="CHEBI:30616"/>
        <dbReference type="ChEBI" id="CHEBI:57540"/>
        <dbReference type="ChEBI" id="CHEBI:58349"/>
        <dbReference type="ChEBI" id="CHEBI:456216"/>
        <dbReference type="EC" id="2.7.1.23"/>
    </reaction>
</comment>
<evidence type="ECO:0000256" key="1">
    <source>
        <dbReference type="ARBA" id="ARBA00022679"/>
    </source>
</evidence>
<protein>
    <recommendedName>
        <fullName evidence="5">NAD kinase</fullName>
        <ecNumber evidence="5">2.7.1.23</ecNumber>
    </recommendedName>
    <alternativeName>
        <fullName evidence="5">ATP-dependent NAD kinase</fullName>
    </alternativeName>
</protein>
<evidence type="ECO:0000256" key="5">
    <source>
        <dbReference type="HAMAP-Rule" id="MF_00361"/>
    </source>
</evidence>
<dbReference type="EC" id="2.7.1.23" evidence="5"/>
<dbReference type="GO" id="GO:0005524">
    <property type="term" value="F:ATP binding"/>
    <property type="evidence" value="ECO:0007669"/>
    <property type="project" value="UniProtKB-KW"/>
</dbReference>
<comment type="subcellular location">
    <subcellularLocation>
        <location evidence="5">Cytoplasm</location>
    </subcellularLocation>
</comment>
<feature type="active site" description="Proton acceptor" evidence="5">
    <location>
        <position position="69"/>
    </location>
</feature>
<feature type="binding site" evidence="5">
    <location>
        <position position="179"/>
    </location>
    <ligand>
        <name>NAD(+)</name>
        <dbReference type="ChEBI" id="CHEBI:57540"/>
    </ligand>
</feature>
<dbReference type="HAMAP" id="MF_00361">
    <property type="entry name" value="NAD_kinase"/>
    <property type="match status" value="1"/>
</dbReference>
<evidence type="ECO:0000256" key="4">
    <source>
        <dbReference type="ARBA" id="ARBA00023027"/>
    </source>
</evidence>
<dbReference type="GO" id="GO:0005737">
    <property type="term" value="C:cytoplasm"/>
    <property type="evidence" value="ECO:0007669"/>
    <property type="project" value="UniProtKB-SubCell"/>
</dbReference>
<gene>
    <name evidence="5" type="primary">nadK</name>
    <name evidence="6" type="ORF">ENO77_05310</name>
</gene>
<dbReference type="Pfam" id="PF20143">
    <property type="entry name" value="NAD_kinase_C"/>
    <property type="match status" value="1"/>
</dbReference>
<dbReference type="PANTHER" id="PTHR20275">
    <property type="entry name" value="NAD KINASE"/>
    <property type="match status" value="1"/>
</dbReference>
<comment type="caution">
    <text evidence="5">Lacks conserved residue(s) required for the propagation of feature annotation.</text>
</comment>
<name>A0A7C2VE72_9CREN</name>